<feature type="transmembrane region" description="Helical" evidence="7">
    <location>
        <begin position="182"/>
        <end position="206"/>
    </location>
</feature>
<keyword evidence="2" id="KW-0813">Transport</keyword>
<dbReference type="STRING" id="416873.SAMN04487951_11754"/>
<dbReference type="OrthoDB" id="9766690at2"/>
<evidence type="ECO:0000256" key="7">
    <source>
        <dbReference type="SAM" id="Phobius"/>
    </source>
</evidence>
<keyword evidence="5 7" id="KW-1133">Transmembrane helix</keyword>
<dbReference type="PRINTS" id="PR00173">
    <property type="entry name" value="EDTRNSPORT"/>
</dbReference>
<sequence length="420" mass="43951">MTRIWKAYFQASLILRVTIALVLGVVVGLVGGETVATWLAPLGDLLLRLLTFLIVPIVLFTLMVGVNQSREGSAGRIGGKVFGYYLVSSALAIMVGLTVATLFSPGSGMTLDESASFSVPENPGVVDTLLNIVPDNIVGAFAELNMLGIIFTALVFGIALLKMRQSERQHALGERLFEVIEALNAVTLKVMSGVLHYVPIGVFAIVAETVSQQGLETLLSLGDMVVVLYIALGLHLLIYCGIMRLFGVKLRNFFREARTPMATAFATQSSSGTLPLTINAAHRLGISKSIYGFSLPLGATLNMDGAAIRIAISAVFAANVIGAPLDFISMVQIVLIGTLVSVGTAGVPGAGIIMIATVFAQVGLPIETVALLTAIDALVGMGCTALNVTGDLVGTSVIARSEGEQLSEEPVEETSAMAKG</sequence>
<dbReference type="EMBL" id="FNII01000017">
    <property type="protein sequence ID" value="SDO24383.1"/>
    <property type="molecule type" value="Genomic_DNA"/>
</dbReference>
<name>A0A1H0HZ11_9GAMM</name>
<evidence type="ECO:0000256" key="6">
    <source>
        <dbReference type="ARBA" id="ARBA00023136"/>
    </source>
</evidence>
<feature type="transmembrane region" description="Helical" evidence="7">
    <location>
        <begin position="306"/>
        <end position="325"/>
    </location>
</feature>
<protein>
    <submittedName>
        <fullName evidence="8">Na+/H+-dicarboxylate symporter</fullName>
    </submittedName>
</protein>
<reference evidence="9" key="1">
    <citation type="submission" date="2016-10" db="EMBL/GenBank/DDBJ databases">
        <authorList>
            <person name="Varghese N."/>
            <person name="Submissions S."/>
        </authorList>
    </citation>
    <scope>NUCLEOTIDE SEQUENCE [LARGE SCALE GENOMIC DNA]</scope>
    <source>
        <strain evidence="9">CGMCC 1.6494</strain>
    </source>
</reference>
<dbReference type="InterPro" id="IPR001991">
    <property type="entry name" value="Na-dicarboxylate_symporter"/>
</dbReference>
<evidence type="ECO:0000256" key="4">
    <source>
        <dbReference type="ARBA" id="ARBA00022692"/>
    </source>
</evidence>
<organism evidence="8 9">
    <name type="scientific">Vreelandella arcis</name>
    <dbReference type="NCBI Taxonomy" id="416873"/>
    <lineage>
        <taxon>Bacteria</taxon>
        <taxon>Pseudomonadati</taxon>
        <taxon>Pseudomonadota</taxon>
        <taxon>Gammaproteobacteria</taxon>
        <taxon>Oceanospirillales</taxon>
        <taxon>Halomonadaceae</taxon>
        <taxon>Vreelandella</taxon>
    </lineage>
</organism>
<dbReference type="AlphaFoldDB" id="A0A1H0HZ11"/>
<comment type="subcellular location">
    <subcellularLocation>
        <location evidence="1">Cell membrane</location>
        <topology evidence="1">Multi-pass membrane protein</topology>
    </subcellularLocation>
</comment>
<feature type="transmembrane region" description="Helical" evidence="7">
    <location>
        <begin position="12"/>
        <end position="39"/>
    </location>
</feature>
<dbReference type="RefSeq" id="WP_089707690.1">
    <property type="nucleotide sequence ID" value="NZ_FNII01000017.1"/>
</dbReference>
<evidence type="ECO:0000256" key="3">
    <source>
        <dbReference type="ARBA" id="ARBA00022475"/>
    </source>
</evidence>
<feature type="transmembrane region" description="Helical" evidence="7">
    <location>
        <begin position="331"/>
        <end position="359"/>
    </location>
</feature>
<dbReference type="PANTHER" id="PTHR42865">
    <property type="entry name" value="PROTON/GLUTAMATE-ASPARTATE SYMPORTER"/>
    <property type="match status" value="1"/>
</dbReference>
<dbReference type="GO" id="GO:0005886">
    <property type="term" value="C:plasma membrane"/>
    <property type="evidence" value="ECO:0007669"/>
    <property type="project" value="UniProtKB-SubCell"/>
</dbReference>
<evidence type="ECO:0000313" key="8">
    <source>
        <dbReference type="EMBL" id="SDO24383.1"/>
    </source>
</evidence>
<feature type="transmembrane region" description="Helical" evidence="7">
    <location>
        <begin position="137"/>
        <end position="161"/>
    </location>
</feature>
<dbReference type="Proteomes" id="UP000199677">
    <property type="component" value="Unassembled WGS sequence"/>
</dbReference>
<feature type="transmembrane region" description="Helical" evidence="7">
    <location>
        <begin position="226"/>
        <end position="246"/>
    </location>
</feature>
<proteinExistence type="predicted"/>
<dbReference type="InterPro" id="IPR036458">
    <property type="entry name" value="Na:dicarbo_symporter_sf"/>
</dbReference>
<keyword evidence="3" id="KW-1003">Cell membrane</keyword>
<keyword evidence="6 7" id="KW-0472">Membrane</keyword>
<accession>A0A1H0HZ11</accession>
<keyword evidence="9" id="KW-1185">Reference proteome</keyword>
<dbReference type="PANTHER" id="PTHR42865:SF7">
    <property type="entry name" value="PROTON_GLUTAMATE-ASPARTATE SYMPORTER"/>
    <property type="match status" value="1"/>
</dbReference>
<dbReference type="Gene3D" id="1.10.3860.10">
    <property type="entry name" value="Sodium:dicarboxylate symporter"/>
    <property type="match status" value="1"/>
</dbReference>
<dbReference type="Pfam" id="PF00375">
    <property type="entry name" value="SDF"/>
    <property type="match status" value="1"/>
</dbReference>
<evidence type="ECO:0000256" key="5">
    <source>
        <dbReference type="ARBA" id="ARBA00022989"/>
    </source>
</evidence>
<feature type="transmembrane region" description="Helical" evidence="7">
    <location>
        <begin position="82"/>
        <end position="103"/>
    </location>
</feature>
<dbReference type="GO" id="GO:0015293">
    <property type="term" value="F:symporter activity"/>
    <property type="evidence" value="ECO:0007669"/>
    <property type="project" value="UniProtKB-KW"/>
</dbReference>
<dbReference type="SUPFAM" id="SSF118215">
    <property type="entry name" value="Proton glutamate symport protein"/>
    <property type="match status" value="1"/>
</dbReference>
<evidence type="ECO:0000256" key="2">
    <source>
        <dbReference type="ARBA" id="ARBA00022448"/>
    </source>
</evidence>
<keyword evidence="4 7" id="KW-0812">Transmembrane</keyword>
<evidence type="ECO:0000256" key="1">
    <source>
        <dbReference type="ARBA" id="ARBA00004651"/>
    </source>
</evidence>
<feature type="transmembrane region" description="Helical" evidence="7">
    <location>
        <begin position="45"/>
        <end position="66"/>
    </location>
</feature>
<evidence type="ECO:0000313" key="9">
    <source>
        <dbReference type="Proteomes" id="UP000199677"/>
    </source>
</evidence>
<gene>
    <name evidence="8" type="ORF">SAMN04487951_11754</name>
</gene>